<accession>A0A5K7YQ59</accession>
<dbReference type="Pfam" id="PF18734">
    <property type="entry name" value="HEPN_AbiU2"/>
    <property type="match status" value="1"/>
</dbReference>
<protein>
    <recommendedName>
        <fullName evidence="1">HEPN AbiU2-like domain-containing protein</fullName>
    </recommendedName>
</protein>
<dbReference type="RefSeq" id="WP_167527959.1">
    <property type="nucleotide sequence ID" value="NZ_AP021874.1"/>
</dbReference>
<reference evidence="2 3" key="1">
    <citation type="submission" date="2019-11" db="EMBL/GenBank/DDBJ databases">
        <title>Comparative genomics of hydrocarbon-degrading Desulfosarcina strains.</title>
        <authorList>
            <person name="Watanabe M."/>
            <person name="Kojima H."/>
            <person name="Fukui M."/>
        </authorList>
    </citation>
    <scope>NUCLEOTIDE SEQUENCE [LARGE SCALE GENOMIC DNA]</scope>
    <source>
        <strain evidence="2 3">PL12</strain>
    </source>
</reference>
<evidence type="ECO:0000313" key="2">
    <source>
        <dbReference type="EMBL" id="BBO71386.1"/>
    </source>
</evidence>
<sequence>MQTYKLEIALKELYSQVFRIVQNIHFYKEMFMSDFNVELLNDKAPLALNIIQVTLANDIMSSIFRLLDPLKSCGEDNLTLFILKEPLKEINGTSQEFEKLEAIKKNYKNYRHKILSHNDLNRVISFDDSERIIFPWKAIEEFSEASSKIIKYAYLSLLKTEVSFDIDYDIGEKLLKSLGA</sequence>
<organism evidence="2 3">
    <name type="scientific">Desulfosarcina alkanivorans</name>
    <dbReference type="NCBI Taxonomy" id="571177"/>
    <lineage>
        <taxon>Bacteria</taxon>
        <taxon>Pseudomonadati</taxon>
        <taxon>Thermodesulfobacteriota</taxon>
        <taxon>Desulfobacteria</taxon>
        <taxon>Desulfobacterales</taxon>
        <taxon>Desulfosarcinaceae</taxon>
        <taxon>Desulfosarcina</taxon>
    </lineage>
</organism>
<dbReference type="KEGG" id="dalk:DSCA_53160"/>
<gene>
    <name evidence="2" type="ORF">DSCA_53160</name>
</gene>
<evidence type="ECO:0000259" key="1">
    <source>
        <dbReference type="Pfam" id="PF18734"/>
    </source>
</evidence>
<evidence type="ECO:0000313" key="3">
    <source>
        <dbReference type="Proteomes" id="UP000427906"/>
    </source>
</evidence>
<dbReference type="AlphaFoldDB" id="A0A5K7YQ59"/>
<proteinExistence type="predicted"/>
<keyword evidence="3" id="KW-1185">Reference proteome</keyword>
<name>A0A5K7YQ59_9BACT</name>
<dbReference type="EMBL" id="AP021874">
    <property type="protein sequence ID" value="BBO71386.1"/>
    <property type="molecule type" value="Genomic_DNA"/>
</dbReference>
<dbReference type="Proteomes" id="UP000427906">
    <property type="component" value="Chromosome"/>
</dbReference>
<feature type="domain" description="HEPN AbiU2-like" evidence="1">
    <location>
        <begin position="19"/>
        <end position="160"/>
    </location>
</feature>
<dbReference type="InterPro" id="IPR040704">
    <property type="entry name" value="HEPN_AbiU2"/>
</dbReference>